<protein>
    <recommendedName>
        <fullName evidence="1">Glycosyltransferase 2-like domain-containing protein</fullName>
    </recommendedName>
</protein>
<proteinExistence type="predicted"/>
<feature type="domain" description="Glycosyltransferase 2-like" evidence="1">
    <location>
        <begin position="7"/>
        <end position="121"/>
    </location>
</feature>
<dbReference type="SUPFAM" id="SSF53448">
    <property type="entry name" value="Nucleotide-diphospho-sugar transferases"/>
    <property type="match status" value="1"/>
</dbReference>
<evidence type="ECO:0000259" key="1">
    <source>
        <dbReference type="Pfam" id="PF00535"/>
    </source>
</evidence>
<dbReference type="InterPro" id="IPR001173">
    <property type="entry name" value="Glyco_trans_2-like"/>
</dbReference>
<dbReference type="Gene3D" id="3.90.550.10">
    <property type="entry name" value="Spore Coat Polysaccharide Biosynthesis Protein SpsA, Chain A"/>
    <property type="match status" value="1"/>
</dbReference>
<dbReference type="InterPro" id="IPR029044">
    <property type="entry name" value="Nucleotide-diphossugar_trans"/>
</dbReference>
<dbReference type="AlphaFoldDB" id="A0A382LKE5"/>
<reference evidence="2" key="1">
    <citation type="submission" date="2018-05" db="EMBL/GenBank/DDBJ databases">
        <authorList>
            <person name="Lanie J.A."/>
            <person name="Ng W.-L."/>
            <person name="Kazmierczak K.M."/>
            <person name="Andrzejewski T.M."/>
            <person name="Davidsen T.M."/>
            <person name="Wayne K.J."/>
            <person name="Tettelin H."/>
            <person name="Glass J.I."/>
            <person name="Rusch D."/>
            <person name="Podicherti R."/>
            <person name="Tsui H.-C.T."/>
            <person name="Winkler M.E."/>
        </authorList>
    </citation>
    <scope>NUCLEOTIDE SEQUENCE</scope>
</reference>
<name>A0A382LKE5_9ZZZZ</name>
<dbReference type="EMBL" id="UINC01087142">
    <property type="protein sequence ID" value="SVC36265.1"/>
    <property type="molecule type" value="Genomic_DNA"/>
</dbReference>
<dbReference type="Pfam" id="PF00535">
    <property type="entry name" value="Glycos_transf_2"/>
    <property type="match status" value="1"/>
</dbReference>
<accession>A0A382LKE5</accession>
<sequence>MNKLAPIVVFTYNRPNHTQRTVESLLKNPLTKKSDLIIFSDAAPTPSQRQAVDEVRRYLSIITGFHSVKLIHRSRNFGLATSIIQGVTEVLQQSERVIVLEDDMIISPYFLTYMNDALEQFVDDDRVISIHGYVYPVEQELPEAFFIPGADCWGWATWRRGWEIFNSNGQYLLDELTRQGLLRSFDFNGAYPYSQMLKEQIEGENDSWAVRWYASAFLHNKLTLYPGCSLVHNIGNDNSGTHCGESGSMDVELNENPISLKNIKVEVSPIALAAFENFFKKNKSNLSLNGIVTLAKKYLRNFW</sequence>
<evidence type="ECO:0000313" key="2">
    <source>
        <dbReference type="EMBL" id="SVC36265.1"/>
    </source>
</evidence>
<gene>
    <name evidence="2" type="ORF">METZ01_LOCUS289119</name>
</gene>
<dbReference type="CDD" id="cd00761">
    <property type="entry name" value="Glyco_tranf_GTA_type"/>
    <property type="match status" value="1"/>
</dbReference>
<organism evidence="2">
    <name type="scientific">marine metagenome</name>
    <dbReference type="NCBI Taxonomy" id="408172"/>
    <lineage>
        <taxon>unclassified sequences</taxon>
        <taxon>metagenomes</taxon>
        <taxon>ecological metagenomes</taxon>
    </lineage>
</organism>